<dbReference type="KEGG" id="dsh:Dshi_2877"/>
<organism evidence="1 2">
    <name type="scientific">Dinoroseobacter shibae (strain DSM 16493 / NCIMB 14021 / DFL 12)</name>
    <dbReference type="NCBI Taxonomy" id="398580"/>
    <lineage>
        <taxon>Bacteria</taxon>
        <taxon>Pseudomonadati</taxon>
        <taxon>Pseudomonadota</taxon>
        <taxon>Alphaproteobacteria</taxon>
        <taxon>Rhodobacterales</taxon>
        <taxon>Roseobacteraceae</taxon>
        <taxon>Dinoroseobacter</taxon>
    </lineage>
</organism>
<dbReference type="EMBL" id="CP000830">
    <property type="protein sequence ID" value="ABV94610.1"/>
    <property type="molecule type" value="Genomic_DNA"/>
</dbReference>
<name>A8LJK7_DINSH</name>
<dbReference type="STRING" id="398580.Dshi_2877"/>
<reference evidence="2" key="1">
    <citation type="journal article" date="2010" name="ISME J.">
        <title>The complete genome sequence of the algal symbiont Dinoroseobacter shibae: a hitchhiker's guide to life in the sea.</title>
        <authorList>
            <person name="Wagner-Dobler I."/>
            <person name="Ballhausen B."/>
            <person name="Berger M."/>
            <person name="Brinkhoff T."/>
            <person name="Buchholz I."/>
            <person name="Bunk B."/>
            <person name="Cypionka H."/>
            <person name="Daniel R."/>
            <person name="Drepper T."/>
            <person name="Gerdts G."/>
            <person name="Hahnke S."/>
            <person name="Han C."/>
            <person name="Jahn D."/>
            <person name="Kalhoefer D."/>
            <person name="Kiss H."/>
            <person name="Klenk H.P."/>
            <person name="Kyrpides N."/>
            <person name="Liebl W."/>
            <person name="Liesegang H."/>
            <person name="Meincke L."/>
            <person name="Pati A."/>
            <person name="Petersen J."/>
            <person name="Piekarski T."/>
            <person name="Pommerenke C."/>
            <person name="Pradella S."/>
            <person name="Pukall R."/>
            <person name="Rabus R."/>
            <person name="Stackebrandt E."/>
            <person name="Thole S."/>
            <person name="Thompson L."/>
            <person name="Tielen P."/>
            <person name="Tomasch J."/>
            <person name="von Jan M."/>
            <person name="Wanphrut N."/>
            <person name="Wichels A."/>
            <person name="Zech H."/>
            <person name="Simon M."/>
        </authorList>
    </citation>
    <scope>NUCLEOTIDE SEQUENCE [LARGE SCALE GENOMIC DNA]</scope>
    <source>
        <strain evidence="2">DSM 16493 / NCIMB 14021 / DFL 12</strain>
    </source>
</reference>
<evidence type="ECO:0000313" key="2">
    <source>
        <dbReference type="Proteomes" id="UP000006833"/>
    </source>
</evidence>
<sequence>MPKSQWDIVALAQEAPDLILAWAAYHLNLGVRRINLFLDTSIPRVEAVLGNHPRVRLAVCDDAFWQNHPAGARPPKQGPRQKAILQDVVDHSTADWVFHIDVDEFLWTPDDLDELLAAQPPEIEHVATRAQERVYLGPPDPGNIFDGAFRVQTTRRYLEDAEAADGAATPYLQRGMTAYCGGKSAFRPRIGLAVGIHGPKPPKPATGRLLDTLDLLHFDGLTPKHWVYKRLRLLRQQPNARRNETEHRQRQLLKMDTLQGDPEALREFYLLLKQYTPERAGTLEAMGLLKTHAFDPTIGIATEFPGVDLDLSMDAFDTFKIA</sequence>
<evidence type="ECO:0000313" key="1">
    <source>
        <dbReference type="EMBL" id="ABV94610.1"/>
    </source>
</evidence>
<proteinExistence type="predicted"/>
<protein>
    <recommendedName>
        <fullName evidence="3">Glycosyl transferase family 2</fullName>
    </recommendedName>
</protein>
<gene>
    <name evidence="1" type="ordered locus">Dshi_2877</name>
</gene>
<dbReference type="OrthoDB" id="7203640at2"/>
<dbReference type="eggNOG" id="ENOG502Z8VQ">
    <property type="taxonomic scope" value="Bacteria"/>
</dbReference>
<keyword evidence="2" id="KW-1185">Reference proteome</keyword>
<dbReference type="AlphaFoldDB" id="A8LJK7"/>
<dbReference type="Pfam" id="PF13704">
    <property type="entry name" value="Glyco_tranf_2_4"/>
    <property type="match status" value="1"/>
</dbReference>
<accession>A8LJK7</accession>
<evidence type="ECO:0008006" key="3">
    <source>
        <dbReference type="Google" id="ProtNLM"/>
    </source>
</evidence>
<dbReference type="RefSeq" id="WP_012179538.1">
    <property type="nucleotide sequence ID" value="NC_009952.1"/>
</dbReference>
<dbReference type="Proteomes" id="UP000006833">
    <property type="component" value="Chromosome"/>
</dbReference>
<dbReference type="HOGENOM" id="CLU_071579_0_0_5"/>